<accession>A0A2P6TYP7</accession>
<gene>
    <name evidence="2" type="ORF">C2E21_2503</name>
</gene>
<evidence type="ECO:0000313" key="2">
    <source>
        <dbReference type="EMBL" id="PRW59179.1"/>
    </source>
</evidence>
<dbReference type="EMBL" id="LHPG02000004">
    <property type="protein sequence ID" value="PRW59179.1"/>
    <property type="molecule type" value="Genomic_DNA"/>
</dbReference>
<feature type="transmembrane region" description="Helical" evidence="1">
    <location>
        <begin position="18"/>
        <end position="43"/>
    </location>
</feature>
<keyword evidence="1" id="KW-0472">Membrane</keyword>
<comment type="caution">
    <text evidence="2">The sequence shown here is derived from an EMBL/GenBank/DDBJ whole genome shotgun (WGS) entry which is preliminary data.</text>
</comment>
<dbReference type="GO" id="GO:0016853">
    <property type="term" value="F:isomerase activity"/>
    <property type="evidence" value="ECO:0007669"/>
    <property type="project" value="UniProtKB-KW"/>
</dbReference>
<protein>
    <submittedName>
        <fullName evidence="2">3-carboxy-cis,cis-muconate cycloisomerase</fullName>
    </submittedName>
</protein>
<sequence>MATPRCRGDPAQRFAHRFLLTTACTCVVDVVALTTLLVAWPLFARRIHIPPSGHLWMAAQCCNYAAQIIMHRRGAPPTWRERCAMAVRLNSFGLFSNAGSIVAKLWLDQTPPVTGHFALARHALLMLFSSGAVTQLLLQAEVVRFSWALPVQLLVVINCVAFNPTMCSATALAHPAAQQPTHQLFQLLEMANFSLLPVAAHVQPAAECAAVLSYFQLSIGLVLPLLAHAKLESSLFQEHRRQRQQCDMPLESGIMPWLYGSPFSRRWVLTTCTSCVVDLVALVTLLAAWALFARRIHIPPSGHAWMAAQCGHIAVQVVMCRRGASPGWRELGAATFRLNSFGLGAANAITKLWLDQTACQTGRLALARHALLMLFSSGAGTLLLVQGKAMRLSLALAVQLFVVLKCMQFNVTTCSGAALSDALAQQQTQDLFDFLELASFSPIPVSAKIQPAAQCSAVLSYFQLSVGLVLPLLVQAALESFLFQEHQQQRRQRGMPPEGGCMQQLYDAFSSLAGELDRATLIVMLWLLLGLLWKVAVAIAFAQTGGSEAL</sequence>
<feature type="transmembrane region" description="Helical" evidence="1">
    <location>
        <begin position="519"/>
        <end position="542"/>
    </location>
</feature>
<feature type="transmembrane region" description="Helical" evidence="1">
    <location>
        <begin position="366"/>
        <end position="385"/>
    </location>
</feature>
<keyword evidence="1" id="KW-0812">Transmembrane</keyword>
<reference evidence="2 3" key="1">
    <citation type="journal article" date="2018" name="Plant J.">
        <title>Genome sequences of Chlorella sorokiniana UTEX 1602 and Micractinium conductrix SAG 241.80: implications to maltose excretion by a green alga.</title>
        <authorList>
            <person name="Arriola M.B."/>
            <person name="Velmurugan N."/>
            <person name="Zhang Y."/>
            <person name="Plunkett M.H."/>
            <person name="Hondzo H."/>
            <person name="Barney B.M."/>
        </authorList>
    </citation>
    <scope>NUCLEOTIDE SEQUENCE [LARGE SCALE GENOMIC DNA]</scope>
    <source>
        <strain evidence="3">UTEX 1602</strain>
    </source>
</reference>
<dbReference type="OrthoDB" id="10321498at2759"/>
<organism evidence="2 3">
    <name type="scientific">Chlorella sorokiniana</name>
    <name type="common">Freshwater green alga</name>
    <dbReference type="NCBI Taxonomy" id="3076"/>
    <lineage>
        <taxon>Eukaryota</taxon>
        <taxon>Viridiplantae</taxon>
        <taxon>Chlorophyta</taxon>
        <taxon>core chlorophytes</taxon>
        <taxon>Trebouxiophyceae</taxon>
        <taxon>Chlorellales</taxon>
        <taxon>Chlorellaceae</taxon>
        <taxon>Chlorella clade</taxon>
        <taxon>Chlorella</taxon>
    </lineage>
</organism>
<dbReference type="AlphaFoldDB" id="A0A2P6TYP7"/>
<keyword evidence="3" id="KW-1185">Reference proteome</keyword>
<evidence type="ECO:0000256" key="1">
    <source>
        <dbReference type="SAM" id="Phobius"/>
    </source>
</evidence>
<evidence type="ECO:0000313" key="3">
    <source>
        <dbReference type="Proteomes" id="UP000239899"/>
    </source>
</evidence>
<keyword evidence="1" id="KW-1133">Transmembrane helix</keyword>
<dbReference type="Proteomes" id="UP000239899">
    <property type="component" value="Unassembled WGS sequence"/>
</dbReference>
<proteinExistence type="predicted"/>
<name>A0A2P6TYP7_CHLSO</name>
<feature type="transmembrane region" description="Helical" evidence="1">
    <location>
        <begin position="267"/>
        <end position="292"/>
    </location>
</feature>
<feature type="transmembrane region" description="Helical" evidence="1">
    <location>
        <begin position="461"/>
        <end position="483"/>
    </location>
</feature>